<reference evidence="1" key="1">
    <citation type="submission" date="2021-01" db="EMBL/GenBank/DDBJ databases">
        <authorList>
            <person name="Sun H.-H."/>
            <person name="Zhang S."/>
            <person name="Zhang Y.-J."/>
        </authorList>
    </citation>
    <scope>NUCLEOTIDE SEQUENCE</scope>
    <source>
        <strain evidence="1">CMM1</strain>
    </source>
</reference>
<protein>
    <submittedName>
        <fullName evidence="1">Uncharacterized protein</fullName>
    </submittedName>
</protein>
<gene>
    <name evidence="1" type="primary">orf113A</name>
</gene>
<keyword evidence="1" id="KW-0496">Mitochondrion</keyword>
<evidence type="ECO:0000313" key="1">
    <source>
        <dbReference type="EMBL" id="UBU98483.1"/>
    </source>
</evidence>
<proteinExistence type="predicted"/>
<dbReference type="RefSeq" id="YP_010218564.1">
    <property type="nucleotide sequence ID" value="NC_058917.1"/>
</dbReference>
<dbReference type="AlphaFoldDB" id="A0A8K1I7R8"/>
<dbReference type="EMBL" id="MW538937">
    <property type="protein sequence ID" value="UBU98483.1"/>
    <property type="molecule type" value="Genomic_DNA"/>
</dbReference>
<dbReference type="GeneID" id="68665143"/>
<geneLocation type="mitochondrion" evidence="1"/>
<sequence>MIHYCNGWYYIYQSHWKGPQLQVTPKFLIIKIKVRGYTLRIWTSSPDTTIYYCSRIKRILVKRDFLPFYSSQYYFLSRRTLLVSLLTDRWLKDGGDITEIITPSSLLPVILNS</sequence>
<accession>A0A8K1I7R8</accession>
<name>A0A8K1I7R8_9PEZI</name>
<organism evidence="1">
    <name type="scientific">Morchella brunnea</name>
    <dbReference type="NCBI Taxonomy" id="1174671"/>
    <lineage>
        <taxon>Eukaryota</taxon>
        <taxon>Fungi</taxon>
        <taxon>Dikarya</taxon>
        <taxon>Ascomycota</taxon>
        <taxon>Pezizomycotina</taxon>
        <taxon>Pezizomycetes</taxon>
        <taxon>Pezizales</taxon>
        <taxon>Morchellaceae</taxon>
        <taxon>Morchella</taxon>
    </lineage>
</organism>